<dbReference type="SMART" id="SM00020">
    <property type="entry name" value="Tryp_SPc"/>
    <property type="match status" value="1"/>
</dbReference>
<dbReference type="SUPFAM" id="SSF50494">
    <property type="entry name" value="Trypsin-like serine proteases"/>
    <property type="match status" value="1"/>
</dbReference>
<feature type="transmembrane region" description="Helical" evidence="2">
    <location>
        <begin position="28"/>
        <end position="51"/>
    </location>
</feature>
<dbReference type="InterPro" id="IPR001254">
    <property type="entry name" value="Trypsin_dom"/>
</dbReference>
<dbReference type="PANTHER" id="PTHR24260:SF136">
    <property type="entry name" value="GH08193P-RELATED"/>
    <property type="match status" value="1"/>
</dbReference>
<evidence type="ECO:0000256" key="1">
    <source>
        <dbReference type="SAM" id="MobiDB-lite"/>
    </source>
</evidence>
<accession>A0A2H1VEG8</accession>
<evidence type="ECO:0000313" key="4">
    <source>
        <dbReference type="EMBL" id="SOQ39176.1"/>
    </source>
</evidence>
<dbReference type="InterPro" id="IPR051333">
    <property type="entry name" value="CLIP_Serine_Protease"/>
</dbReference>
<dbReference type="Pfam" id="PF00089">
    <property type="entry name" value="Trypsin"/>
    <property type="match status" value="1"/>
</dbReference>
<keyword evidence="2" id="KW-1133">Transmembrane helix</keyword>
<dbReference type="PROSITE" id="PS50240">
    <property type="entry name" value="TRYPSIN_DOM"/>
    <property type="match status" value="1"/>
</dbReference>
<dbReference type="Gene3D" id="2.40.10.10">
    <property type="entry name" value="Trypsin-like serine proteases"/>
    <property type="match status" value="2"/>
</dbReference>
<proteinExistence type="predicted"/>
<dbReference type="InterPro" id="IPR009003">
    <property type="entry name" value="Peptidase_S1_PA"/>
</dbReference>
<sequence>MATSTLSSNHSAQQTDRHPHSKPLKMKAACIVLTVLILMAIMAVCVMVKFATDITVEERKREFSQGGSIHQYAKSMGVISLHENSTMHHAARFPYVAAITRNTSTLWSFACFASVVLIKWVVTSAHCRRPSTTHRVLLFYDFARNYTHTYPILFWRLHEKFNTSNPTPLYDIAVAKLNVEFRPFIIKPAVIDDRQAFAMESSIWKTVSTMDKKLFLTNDFDKYSFNIADPKKCLEGYGVDVDDSMICVDMSEHEDCFIHEFGPLYFGDKVVGILAVKPRDCDLKLSIFTNVSYYTNWILRATHISFYG</sequence>
<evidence type="ECO:0000256" key="2">
    <source>
        <dbReference type="SAM" id="Phobius"/>
    </source>
</evidence>
<dbReference type="GO" id="GO:0004252">
    <property type="term" value="F:serine-type endopeptidase activity"/>
    <property type="evidence" value="ECO:0007669"/>
    <property type="project" value="InterPro"/>
</dbReference>
<dbReference type="GO" id="GO:0006508">
    <property type="term" value="P:proteolysis"/>
    <property type="evidence" value="ECO:0007669"/>
    <property type="project" value="InterPro"/>
</dbReference>
<organism evidence="4">
    <name type="scientific">Spodoptera frugiperda</name>
    <name type="common">Fall armyworm</name>
    <dbReference type="NCBI Taxonomy" id="7108"/>
    <lineage>
        <taxon>Eukaryota</taxon>
        <taxon>Metazoa</taxon>
        <taxon>Ecdysozoa</taxon>
        <taxon>Arthropoda</taxon>
        <taxon>Hexapoda</taxon>
        <taxon>Insecta</taxon>
        <taxon>Pterygota</taxon>
        <taxon>Neoptera</taxon>
        <taxon>Endopterygota</taxon>
        <taxon>Lepidoptera</taxon>
        <taxon>Glossata</taxon>
        <taxon>Ditrysia</taxon>
        <taxon>Noctuoidea</taxon>
        <taxon>Noctuidae</taxon>
        <taxon>Amphipyrinae</taxon>
        <taxon>Spodoptera</taxon>
    </lineage>
</organism>
<dbReference type="InterPro" id="IPR043504">
    <property type="entry name" value="Peptidase_S1_PA_chymotrypsin"/>
</dbReference>
<feature type="region of interest" description="Disordered" evidence="1">
    <location>
        <begin position="1"/>
        <end position="20"/>
    </location>
</feature>
<evidence type="ECO:0000259" key="3">
    <source>
        <dbReference type="PROSITE" id="PS50240"/>
    </source>
</evidence>
<name>A0A2H1VEG8_SPOFR</name>
<reference evidence="4" key="1">
    <citation type="submission" date="2016-07" db="EMBL/GenBank/DDBJ databases">
        <authorList>
            <person name="Bretaudeau A."/>
        </authorList>
    </citation>
    <scope>NUCLEOTIDE SEQUENCE</scope>
    <source>
        <strain evidence="4">Rice</strain>
        <tissue evidence="4">Whole body</tissue>
    </source>
</reference>
<dbReference type="PANTHER" id="PTHR24260">
    <property type="match status" value="1"/>
</dbReference>
<gene>
    <name evidence="4" type="ORF">SFRICE_005578</name>
</gene>
<protein>
    <submittedName>
        <fullName evidence="4">SFRICE_005578</fullName>
    </submittedName>
</protein>
<feature type="compositionally biased region" description="Polar residues" evidence="1">
    <location>
        <begin position="1"/>
        <end position="14"/>
    </location>
</feature>
<dbReference type="EMBL" id="ODYU01002097">
    <property type="protein sequence ID" value="SOQ39176.1"/>
    <property type="molecule type" value="Genomic_DNA"/>
</dbReference>
<dbReference type="AlphaFoldDB" id="A0A2H1VEG8"/>
<keyword evidence="2" id="KW-0472">Membrane</keyword>
<feature type="domain" description="Peptidase S1" evidence="3">
    <location>
        <begin position="64"/>
        <end position="303"/>
    </location>
</feature>
<keyword evidence="2" id="KW-0812">Transmembrane</keyword>